<evidence type="ECO:0000256" key="1">
    <source>
        <dbReference type="ARBA" id="ARBA00004613"/>
    </source>
</evidence>
<dbReference type="SMART" id="SM00060">
    <property type="entry name" value="FN3"/>
    <property type="match status" value="2"/>
</dbReference>
<sequence length="689" mass="76814">PSLSSHSGVWPPSQPSSSSPPPPSAEDLSSLSGNQGCHFLGATLGRRPSAFKDVFTSKEEEKTSQESFPLSRNPSALKSLRKVSFAQLNMFLSDAFASASKALQKSSSAAVIPNLRTELPENIWLKSFHQCICSSKSLEILSDGQGRSAAQKMSGAQMCLPCWFLLAMCFNHLFIMVVGLQQNLKNEMFRFYPMLMLAEGKEMTITLSKGMPQRCYFVLKESKTSAFFAVRVTPCDIPIEWNNLNAQEVLPFQKGPKLVRTLFSYRGNSVETYTGPSHHSTVYVLEFLSIEKDTQIKAYLTTDPKSDHFYPELPMDPRIDVIGIGPTTVTLAWKQSPSALPSQGNIHYCLLVNENYNFKTWCAAETATQPSGVKLSPSLGISPSIDSLTSQGLKAQSKSKVSTSYKGGNVQVKHVCVGLTNTYTVSHLTPSIQYYFDVFVVNFLTNTSAAYTGAFARTLENPNVSKLKDGKVIQLRLDGRKQPLYNLLYRATQRQVQFAFQSCSGQLQVEISKDGEVLMSERFAGLRHFILKGRLGDTYLVHLWPTETSAASVKVQVSSLFHRPFFPALPESLKIKSFNKLRSCHSVTIAWLGTQDLSQYCIYKKEIEEDQAWVATRKADRCSGPESRQKSEKVLCKFFHDLNLQRAVTTETIRGLEAGTAYLFDVYLIGSSGLPIRYYSKVVKTRKRC</sequence>
<proteinExistence type="predicted"/>
<dbReference type="InterPro" id="IPR045805">
    <property type="entry name" value="NDNF_C"/>
</dbReference>
<comment type="function">
    <text evidence="7">Secretory protein that plays a role in various cellular processes. Acts as a chemorepellent acting on gonadotropin-releasing hormone (GnRH) expressing neurons regulating their migration to the hypothalamus. Also promotes neuron migration, growth and survival as well as neurite outgrowth and is involved in the development of the olfactory system. May also act through the regulation of growth factors activity and downstream signaling. Also regulates extracellular matrix assembly and cell adhesiveness. Promotes endothelial cell survival, vessel formation and plays an important role in the process of revascularization through NOS3-dependent mechanisms.</text>
</comment>
<dbReference type="InterPro" id="IPR036116">
    <property type="entry name" value="FN3_sf"/>
</dbReference>
<dbReference type="InterPro" id="IPR013783">
    <property type="entry name" value="Ig-like_fold"/>
</dbReference>
<dbReference type="PANTHER" id="PTHR14619">
    <property type="entry name" value="NEURON-DERIVED NEUROTROPHIC FACTOR"/>
    <property type="match status" value="1"/>
</dbReference>
<evidence type="ECO:0000256" key="6">
    <source>
        <dbReference type="ARBA" id="ARBA00024096"/>
    </source>
</evidence>
<evidence type="ECO:0000313" key="11">
    <source>
        <dbReference type="Proteomes" id="UP000018936"/>
    </source>
</evidence>
<evidence type="ECO:0000256" key="8">
    <source>
        <dbReference type="SAM" id="MobiDB-lite"/>
    </source>
</evidence>
<feature type="compositionally biased region" description="Pro residues" evidence="8">
    <location>
        <begin position="12"/>
        <end position="24"/>
    </location>
</feature>
<feature type="non-terminal residue" evidence="10">
    <location>
        <position position="1"/>
    </location>
</feature>
<dbReference type="GO" id="GO:0008201">
    <property type="term" value="F:heparin binding"/>
    <property type="evidence" value="ECO:0007669"/>
    <property type="project" value="TreeGrafter"/>
</dbReference>
<accession>V8ND56</accession>
<keyword evidence="5" id="KW-0325">Glycoprotein</keyword>
<keyword evidence="4" id="KW-0677">Repeat</keyword>
<dbReference type="InterPro" id="IPR055271">
    <property type="entry name" value="NDNF_Fn(III)_1"/>
</dbReference>
<dbReference type="SUPFAM" id="SSF49265">
    <property type="entry name" value="Fibronectin type III"/>
    <property type="match status" value="1"/>
</dbReference>
<dbReference type="PANTHER" id="PTHR14619:SF9">
    <property type="entry name" value="PROTEIN NDNF"/>
    <property type="match status" value="1"/>
</dbReference>
<dbReference type="Pfam" id="PF19433">
    <property type="entry name" value="NDNF_C"/>
    <property type="match status" value="1"/>
</dbReference>
<evidence type="ECO:0000256" key="2">
    <source>
        <dbReference type="ARBA" id="ARBA00022525"/>
    </source>
</evidence>
<evidence type="ECO:0000256" key="7">
    <source>
        <dbReference type="ARBA" id="ARBA00046135"/>
    </source>
</evidence>
<organism evidence="10 11">
    <name type="scientific">Ophiophagus hannah</name>
    <name type="common">King cobra</name>
    <name type="synonym">Naja hannah</name>
    <dbReference type="NCBI Taxonomy" id="8665"/>
    <lineage>
        <taxon>Eukaryota</taxon>
        <taxon>Metazoa</taxon>
        <taxon>Chordata</taxon>
        <taxon>Craniata</taxon>
        <taxon>Vertebrata</taxon>
        <taxon>Euteleostomi</taxon>
        <taxon>Lepidosauria</taxon>
        <taxon>Squamata</taxon>
        <taxon>Bifurcata</taxon>
        <taxon>Unidentata</taxon>
        <taxon>Episquamata</taxon>
        <taxon>Toxicofera</taxon>
        <taxon>Serpentes</taxon>
        <taxon>Colubroidea</taxon>
        <taxon>Elapidae</taxon>
        <taxon>Elapinae</taxon>
        <taxon>Ophiophagus</taxon>
    </lineage>
</organism>
<feature type="domain" description="Fibronectin type-III" evidence="9">
    <location>
        <begin position="567"/>
        <end position="673"/>
    </location>
</feature>
<dbReference type="InterPro" id="IPR003961">
    <property type="entry name" value="FN3_dom"/>
</dbReference>
<dbReference type="EMBL" id="AZIM01005543">
    <property type="protein sequence ID" value="ETE59487.1"/>
    <property type="molecule type" value="Genomic_DNA"/>
</dbReference>
<feature type="region of interest" description="Disordered" evidence="8">
    <location>
        <begin position="1"/>
        <end position="44"/>
    </location>
</feature>
<dbReference type="OrthoDB" id="9872501at2759"/>
<evidence type="ECO:0000256" key="3">
    <source>
        <dbReference type="ARBA" id="ARBA00022729"/>
    </source>
</evidence>
<feature type="domain" description="Fibronectin type-III" evidence="9">
    <location>
        <begin position="311"/>
        <end position="448"/>
    </location>
</feature>
<keyword evidence="3" id="KW-0732">Signal</keyword>
<dbReference type="GO" id="GO:0005576">
    <property type="term" value="C:extracellular region"/>
    <property type="evidence" value="ECO:0007669"/>
    <property type="project" value="UniProtKB-SubCell"/>
</dbReference>
<protein>
    <recommendedName>
        <fullName evidence="6">Protein NDNF</fullName>
    </recommendedName>
</protein>
<dbReference type="Pfam" id="PF10179">
    <property type="entry name" value="NDNF"/>
    <property type="match status" value="1"/>
</dbReference>
<comment type="subcellular location">
    <subcellularLocation>
        <location evidence="1">Secreted</location>
    </subcellularLocation>
</comment>
<gene>
    <name evidence="10" type="primary">NDNF</name>
    <name evidence="10" type="ORF">L345_14783</name>
</gene>
<dbReference type="AlphaFoldDB" id="V8ND56"/>
<reference evidence="10 11" key="1">
    <citation type="journal article" date="2013" name="Proc. Natl. Acad. Sci. U.S.A.">
        <title>The king cobra genome reveals dynamic gene evolution and adaptation in the snake venom system.</title>
        <authorList>
            <person name="Vonk F.J."/>
            <person name="Casewell N.R."/>
            <person name="Henkel C.V."/>
            <person name="Heimberg A.M."/>
            <person name="Jansen H.J."/>
            <person name="McCleary R.J."/>
            <person name="Kerkkamp H.M."/>
            <person name="Vos R.A."/>
            <person name="Guerreiro I."/>
            <person name="Calvete J.J."/>
            <person name="Wuster W."/>
            <person name="Woods A.E."/>
            <person name="Logan J.M."/>
            <person name="Harrison R.A."/>
            <person name="Castoe T.A."/>
            <person name="de Koning A.P."/>
            <person name="Pollock D.D."/>
            <person name="Yandell M."/>
            <person name="Calderon D."/>
            <person name="Renjifo C."/>
            <person name="Currier R.B."/>
            <person name="Salgado D."/>
            <person name="Pla D."/>
            <person name="Sanz L."/>
            <person name="Hyder A.S."/>
            <person name="Ribeiro J.M."/>
            <person name="Arntzen J.W."/>
            <person name="van den Thillart G.E."/>
            <person name="Boetzer M."/>
            <person name="Pirovano W."/>
            <person name="Dirks R.P."/>
            <person name="Spaink H.P."/>
            <person name="Duboule D."/>
            <person name="McGlinn E."/>
            <person name="Kini R.M."/>
            <person name="Richardson M.K."/>
        </authorList>
    </citation>
    <scope>NUCLEOTIDE SEQUENCE</scope>
    <source>
        <tissue evidence="10">Blood</tissue>
    </source>
</reference>
<dbReference type="InterPro" id="IPR019326">
    <property type="entry name" value="NDNF"/>
</dbReference>
<keyword evidence="11" id="KW-1185">Reference proteome</keyword>
<evidence type="ECO:0000256" key="5">
    <source>
        <dbReference type="ARBA" id="ARBA00023180"/>
    </source>
</evidence>
<name>V8ND56_OPHHA</name>
<keyword evidence="2" id="KW-0964">Secreted</keyword>
<comment type="caution">
    <text evidence="10">The sequence shown here is derived from an EMBL/GenBank/DDBJ whole genome shotgun (WGS) entry which is preliminary data.</text>
</comment>
<evidence type="ECO:0000313" key="10">
    <source>
        <dbReference type="EMBL" id="ETE59487.1"/>
    </source>
</evidence>
<feature type="non-terminal residue" evidence="10">
    <location>
        <position position="689"/>
    </location>
</feature>
<dbReference type="Gene3D" id="2.60.40.10">
    <property type="entry name" value="Immunoglobulins"/>
    <property type="match status" value="1"/>
</dbReference>
<evidence type="ECO:0000256" key="4">
    <source>
        <dbReference type="ARBA" id="ARBA00022737"/>
    </source>
</evidence>
<evidence type="ECO:0000259" key="9">
    <source>
        <dbReference type="SMART" id="SM00060"/>
    </source>
</evidence>
<dbReference type="Proteomes" id="UP000018936">
    <property type="component" value="Unassembled WGS sequence"/>
</dbReference>